<keyword evidence="1" id="KW-0812">Transmembrane</keyword>
<accession>A0A4Y2XC97</accession>
<proteinExistence type="predicted"/>
<sequence length="273" mass="31607">KKAHIEHLNDFREKLTILPCRRYKVGLPWKSDSRNLPDNKELSWERHEKMVKRMKARRFLLQKIFDPIGILCAVILPPKILLQDTLKLKVGWDIELPPDVSKKFFKWVNELYLLKEVCLPRFMPFNEGSELHLFVDASRVPYSACVFVRTAGTSVSLIRAKTRVAPLKPLTIPRLELMACCIGARLVNSIRDALNLPNIKVTFWSDSEVELWWIKEHGDWSVFVTNRVQEIRQLTQFQLWRHVPGVLNVADMLSRGVLLAGCWIPGGGRAPHR</sequence>
<evidence type="ECO:0000313" key="2">
    <source>
        <dbReference type="EMBL" id="GBO45552.1"/>
    </source>
</evidence>
<evidence type="ECO:0008006" key="4">
    <source>
        <dbReference type="Google" id="ProtNLM"/>
    </source>
</evidence>
<evidence type="ECO:0000313" key="3">
    <source>
        <dbReference type="Proteomes" id="UP000499080"/>
    </source>
</evidence>
<reference evidence="2 3" key="1">
    <citation type="journal article" date="2019" name="Sci. Rep.">
        <title>Orb-weaving spider Araneus ventricosus genome elucidates the spidroin gene catalogue.</title>
        <authorList>
            <person name="Kono N."/>
            <person name="Nakamura H."/>
            <person name="Ohtoshi R."/>
            <person name="Moran D.A.P."/>
            <person name="Shinohara A."/>
            <person name="Yoshida Y."/>
            <person name="Fujiwara M."/>
            <person name="Mori M."/>
            <person name="Tomita M."/>
            <person name="Arakawa K."/>
        </authorList>
    </citation>
    <scope>NUCLEOTIDE SEQUENCE [LARGE SCALE GENOMIC DNA]</scope>
</reference>
<dbReference type="Proteomes" id="UP000499080">
    <property type="component" value="Unassembled WGS sequence"/>
</dbReference>
<feature type="transmembrane region" description="Helical" evidence="1">
    <location>
        <begin position="59"/>
        <end position="77"/>
    </location>
</feature>
<dbReference type="EMBL" id="BGPR01072707">
    <property type="protein sequence ID" value="GBO45552.1"/>
    <property type="molecule type" value="Genomic_DNA"/>
</dbReference>
<dbReference type="InterPro" id="IPR008042">
    <property type="entry name" value="Retrotrans_Pao"/>
</dbReference>
<feature type="non-terminal residue" evidence="2">
    <location>
        <position position="1"/>
    </location>
</feature>
<keyword evidence="3" id="KW-1185">Reference proteome</keyword>
<keyword evidence="1" id="KW-1133">Transmembrane helix</keyword>
<dbReference type="Pfam" id="PF05380">
    <property type="entry name" value="Peptidase_A17"/>
    <property type="match status" value="1"/>
</dbReference>
<name>A0A4Y2XC97_ARAVE</name>
<evidence type="ECO:0000256" key="1">
    <source>
        <dbReference type="SAM" id="Phobius"/>
    </source>
</evidence>
<dbReference type="OrthoDB" id="6433822at2759"/>
<dbReference type="PANTHER" id="PTHR47331:SF5">
    <property type="entry name" value="RIBONUCLEASE H"/>
    <property type="match status" value="1"/>
</dbReference>
<protein>
    <recommendedName>
        <fullName evidence="4">Pao retrotransposon peptidase</fullName>
    </recommendedName>
</protein>
<dbReference type="PANTHER" id="PTHR47331">
    <property type="entry name" value="PHD-TYPE DOMAIN-CONTAINING PROTEIN"/>
    <property type="match status" value="1"/>
</dbReference>
<gene>
    <name evidence="2" type="ORF">AVEN_65042_1</name>
</gene>
<comment type="caution">
    <text evidence="2">The sequence shown here is derived from an EMBL/GenBank/DDBJ whole genome shotgun (WGS) entry which is preliminary data.</text>
</comment>
<organism evidence="2 3">
    <name type="scientific">Araneus ventricosus</name>
    <name type="common">Orbweaver spider</name>
    <name type="synonym">Epeira ventricosa</name>
    <dbReference type="NCBI Taxonomy" id="182803"/>
    <lineage>
        <taxon>Eukaryota</taxon>
        <taxon>Metazoa</taxon>
        <taxon>Ecdysozoa</taxon>
        <taxon>Arthropoda</taxon>
        <taxon>Chelicerata</taxon>
        <taxon>Arachnida</taxon>
        <taxon>Araneae</taxon>
        <taxon>Araneomorphae</taxon>
        <taxon>Entelegynae</taxon>
        <taxon>Araneoidea</taxon>
        <taxon>Araneidae</taxon>
        <taxon>Araneus</taxon>
    </lineage>
</organism>
<keyword evidence="1" id="KW-0472">Membrane</keyword>
<dbReference type="AlphaFoldDB" id="A0A4Y2XC97"/>